<sequence>MTREMAFGLTAFLLGATALLPGTSLAIEPGAERFELKRSGDHFVRLDRQTGAMSLCEDLNGNLVCRMAADERAAYDDELDRLSSRVTALEKTVAQNGGAPKLPTDAEVERSIGIMERMMRSVIGMVKEFQDNPSDDKALPQKT</sequence>
<dbReference type="EMBL" id="PCDP01000038">
    <property type="protein sequence ID" value="PZM12065.1"/>
    <property type="molecule type" value="Genomic_DNA"/>
</dbReference>
<dbReference type="OrthoDB" id="7870871at2"/>
<dbReference type="RefSeq" id="WP_111161681.1">
    <property type="nucleotide sequence ID" value="NZ_PCDP01000038.1"/>
</dbReference>
<comment type="caution">
    <text evidence="1">The sequence shown here is derived from an EMBL/GenBank/DDBJ whole genome shotgun (WGS) entry which is preliminary data.</text>
</comment>
<keyword evidence="2" id="KW-1185">Reference proteome</keyword>
<dbReference type="Proteomes" id="UP000248925">
    <property type="component" value="Unassembled WGS sequence"/>
</dbReference>
<reference evidence="1 2" key="1">
    <citation type="journal article" date="2018" name="Sci. Rep.">
        <title>Rhizobium tumorigenes sp. nov., a novel plant tumorigenic bacterium isolated from cane gall tumors on thornless blackberry.</title>
        <authorList>
            <person name="Kuzmanovi N."/>
            <person name="Smalla K."/>
            <person name="Gronow S."/>
            <person name="PuBawska J."/>
        </authorList>
    </citation>
    <scope>NUCLEOTIDE SEQUENCE [LARGE SCALE GENOMIC DNA]</scope>
    <source>
        <strain evidence="1 2">CCBAU 85046</strain>
    </source>
</reference>
<name>A0A2W4CNW2_9HYPH</name>
<organism evidence="1 2">
    <name type="scientific">Rhizobium tubonense</name>
    <dbReference type="NCBI Taxonomy" id="484088"/>
    <lineage>
        <taxon>Bacteria</taxon>
        <taxon>Pseudomonadati</taxon>
        <taxon>Pseudomonadota</taxon>
        <taxon>Alphaproteobacteria</taxon>
        <taxon>Hyphomicrobiales</taxon>
        <taxon>Rhizobiaceae</taxon>
        <taxon>Rhizobium/Agrobacterium group</taxon>
        <taxon>Rhizobium</taxon>
    </lineage>
</organism>
<evidence type="ECO:0000313" key="1">
    <source>
        <dbReference type="EMBL" id="PZM12065.1"/>
    </source>
</evidence>
<gene>
    <name evidence="1" type="ORF">CPY51_18345</name>
</gene>
<accession>A0A2W4CNW2</accession>
<proteinExistence type="predicted"/>
<dbReference type="AlphaFoldDB" id="A0A2W4CNW2"/>
<evidence type="ECO:0000313" key="2">
    <source>
        <dbReference type="Proteomes" id="UP000248925"/>
    </source>
</evidence>
<protein>
    <submittedName>
        <fullName evidence="1">Uncharacterized protein</fullName>
    </submittedName>
</protein>